<dbReference type="AlphaFoldDB" id="A0A0F9FVK2"/>
<organism evidence="1">
    <name type="scientific">marine sediment metagenome</name>
    <dbReference type="NCBI Taxonomy" id="412755"/>
    <lineage>
        <taxon>unclassified sequences</taxon>
        <taxon>metagenomes</taxon>
        <taxon>ecological metagenomes</taxon>
    </lineage>
</organism>
<accession>A0A0F9FVK2</accession>
<dbReference type="EMBL" id="LAZR01028844">
    <property type="protein sequence ID" value="KKL61365.1"/>
    <property type="molecule type" value="Genomic_DNA"/>
</dbReference>
<dbReference type="PANTHER" id="PTHR39184">
    <property type="match status" value="1"/>
</dbReference>
<dbReference type="Gene3D" id="3.40.50.300">
    <property type="entry name" value="P-loop containing nucleotide triphosphate hydrolases"/>
    <property type="match status" value="1"/>
</dbReference>
<dbReference type="PANTHER" id="PTHR39184:SF1">
    <property type="entry name" value="PBSX PHAGE TERMINASE LARGE SUBUNIT"/>
    <property type="match status" value="1"/>
</dbReference>
<reference evidence="1" key="1">
    <citation type="journal article" date="2015" name="Nature">
        <title>Complex archaea that bridge the gap between prokaryotes and eukaryotes.</title>
        <authorList>
            <person name="Spang A."/>
            <person name="Saw J.H."/>
            <person name="Jorgensen S.L."/>
            <person name="Zaremba-Niedzwiedzka K."/>
            <person name="Martijn J."/>
            <person name="Lind A.E."/>
            <person name="van Eijk R."/>
            <person name="Schleper C."/>
            <person name="Guy L."/>
            <person name="Ettema T.J."/>
        </authorList>
    </citation>
    <scope>NUCLEOTIDE SEQUENCE</scope>
</reference>
<sequence length="446" mass="50539">MTDVSVTLFGFQEDFVLQGTSPNRELSEWINYLYLLAHTGTGGGKSRAGAYRAANYMLLWPGSMGMITAPTFDMLNDTTFVSLQEVFEEIGLLPERDYEYNATHRKLTLFNGSVALLRSTEHPDRIRGHNLAWAWPDEAAQSPYVAFLNLQARLRQRGYPHQLWATTTPVGKDHWIHRVWWPEEHDNEDMRANPFGTYVHMGGSTRDNPHGGEELYQNLIDTYGEGSLRARQELAGEFVLMEGLTWSDWERDIHYKPIKEWPVQRFEVVGGAADFGFANPSALLVIGYGKDGAHYVLDGYYRSRTGEEELAQEALRLQEKWNVAWFACDSASPNYIAAMRRSGVRVLKADKKKGRVSDPSYGIGLVAAILAARDPQKLYVDPENPNLKPFALEIENYINEPDRDDKNPSEKPRSKGNHYMDALRYYMMAAKPIVHAVDAGNDPVAE</sequence>
<dbReference type="InterPro" id="IPR027417">
    <property type="entry name" value="P-loop_NTPase"/>
</dbReference>
<gene>
    <name evidence="1" type="ORF">LCGC14_2196040</name>
</gene>
<protein>
    <submittedName>
        <fullName evidence="1">Uncharacterized protein</fullName>
    </submittedName>
</protein>
<feature type="non-terminal residue" evidence="1">
    <location>
        <position position="446"/>
    </location>
</feature>
<dbReference type="InterPro" id="IPR052380">
    <property type="entry name" value="Viral_DNA_packaging_terminase"/>
</dbReference>
<dbReference type="Pfam" id="PF03237">
    <property type="entry name" value="Terminase_6N"/>
    <property type="match status" value="1"/>
</dbReference>
<name>A0A0F9FVK2_9ZZZZ</name>
<dbReference type="Gene3D" id="3.30.420.280">
    <property type="match status" value="1"/>
</dbReference>
<proteinExistence type="predicted"/>
<comment type="caution">
    <text evidence="1">The sequence shown here is derived from an EMBL/GenBank/DDBJ whole genome shotgun (WGS) entry which is preliminary data.</text>
</comment>
<evidence type="ECO:0000313" key="1">
    <source>
        <dbReference type="EMBL" id="KKL61365.1"/>
    </source>
</evidence>